<keyword evidence="2" id="KW-1185">Reference proteome</keyword>
<dbReference type="AlphaFoldDB" id="A0A0B5F619"/>
<proteinExistence type="predicted"/>
<accession>A0A0B5F619</accession>
<name>A0A0B5F619_STRA4</name>
<reference evidence="1 2" key="1">
    <citation type="submission" date="2015-01" db="EMBL/GenBank/DDBJ databases">
        <title>Enhanced salinomycin production by adjusting the supply of polyketide extender units in Streptomyce albus DSM 41398.</title>
        <authorList>
            <person name="Lu C."/>
        </authorList>
    </citation>
    <scope>NUCLEOTIDE SEQUENCE [LARGE SCALE GENOMIC DNA]</scope>
    <source>
        <strain evidence="2">ATCC 21838 / DSM 41398 / FERM P-419 / JCM 4703 / NBRC 107858</strain>
    </source>
</reference>
<organism evidence="1 2">
    <name type="scientific">Streptomyces albus (strain ATCC 21838 / DSM 41398 / FERM P-419 / JCM 4703 / NBRC 107858)</name>
    <dbReference type="NCBI Taxonomy" id="1081613"/>
    <lineage>
        <taxon>Bacteria</taxon>
        <taxon>Bacillati</taxon>
        <taxon>Actinomycetota</taxon>
        <taxon>Actinomycetes</taxon>
        <taxon>Kitasatosporales</taxon>
        <taxon>Streptomycetaceae</taxon>
        <taxon>Streptomyces</taxon>
    </lineage>
</organism>
<gene>
    <name evidence="1" type="ORF">SLNWT_5416</name>
</gene>
<dbReference type="EMBL" id="CP010519">
    <property type="protein sequence ID" value="AJE85792.1"/>
    <property type="molecule type" value="Genomic_DNA"/>
</dbReference>
<evidence type="ECO:0000313" key="2">
    <source>
        <dbReference type="Proteomes" id="UP000031523"/>
    </source>
</evidence>
<dbReference type="KEGG" id="sals:SLNWT_5416"/>
<protein>
    <submittedName>
        <fullName evidence="1">Cholesterol esterase</fullName>
    </submittedName>
</protein>
<dbReference type="Pfam" id="PF19741">
    <property type="entry name" value="DUF6230"/>
    <property type="match status" value="1"/>
</dbReference>
<evidence type="ECO:0000313" key="1">
    <source>
        <dbReference type="EMBL" id="AJE85792.1"/>
    </source>
</evidence>
<dbReference type="Proteomes" id="UP000031523">
    <property type="component" value="Chromosome"/>
</dbReference>
<sequence>MISGQDRAPAPGRTRWLRLAVVMVPTLVVSGGVVGSMATGALAASFGVSANSFTVSGQSFQISADSLSGKGFQQYGVLDRGKRATYPEALTGVRSADLRNLCQSVVQQVPVLGPVTLSLTAGTGRTPVHADRLIADAHDLKGDASFKNIEIGRDASTVDAVPGVAGPEGGFALQSDTIDIKRLRQETRSVSAATFKLPGLHLTVKRGDHSCF</sequence>
<dbReference type="InterPro" id="IPR046198">
    <property type="entry name" value="DUF6230"/>
</dbReference>